<proteinExistence type="predicted"/>
<protein>
    <recommendedName>
        <fullName evidence="1">F-box domain-containing protein</fullName>
    </recommendedName>
</protein>
<dbReference type="SMART" id="SM00256">
    <property type="entry name" value="FBOX"/>
    <property type="match status" value="1"/>
</dbReference>
<dbReference type="SUPFAM" id="SSF81383">
    <property type="entry name" value="F-box domain"/>
    <property type="match status" value="1"/>
</dbReference>
<dbReference type="SUPFAM" id="SSF52047">
    <property type="entry name" value="RNI-like"/>
    <property type="match status" value="1"/>
</dbReference>
<sequence>SYCYLMPPKGIIRRTPRPYYYMMHPMGKICRTPGSYYYMMAHKGKICRTLPSGISSNLPENVIDEILLCLPFKDAVRTSILSKKWRYNWCKLPVLTLDEPVWKSKKGVTFRPSKITQIISHILILHTGPITKFILCVASWTSCPNIDDLIYFLSRNGIQHLVLTLPSMDNLYKLPSSLFTCLQLRHLTLENCLVFLPPDFRGFDRLISLKLCDVTISNEFLESLISGIRSICFKSVPCMAKLSLSHRGYSGVPGENSIAKFFESFSALQHLHLDEDSIELGDGHDDTPALECLEVDAFQM</sequence>
<evidence type="ECO:0000259" key="1">
    <source>
        <dbReference type="SMART" id="SM00256"/>
    </source>
</evidence>
<dbReference type="PANTHER" id="PTHR31639:SF310">
    <property type="entry name" value="F-BOX DOMAIN-CONTAINING PROTEIN"/>
    <property type="match status" value="1"/>
</dbReference>
<dbReference type="InterPro" id="IPR036047">
    <property type="entry name" value="F-box-like_dom_sf"/>
</dbReference>
<evidence type="ECO:0000313" key="2">
    <source>
        <dbReference type="EMBL" id="MCD7461295.1"/>
    </source>
</evidence>
<dbReference type="EMBL" id="JACEIK010000716">
    <property type="protein sequence ID" value="MCD7461295.1"/>
    <property type="molecule type" value="Genomic_DNA"/>
</dbReference>
<dbReference type="InterPro" id="IPR053781">
    <property type="entry name" value="F-box_AtFBL13-like"/>
</dbReference>
<dbReference type="InterPro" id="IPR032675">
    <property type="entry name" value="LRR_dom_sf"/>
</dbReference>
<comment type="caution">
    <text evidence="2">The sequence shown here is derived from an EMBL/GenBank/DDBJ whole genome shotgun (WGS) entry which is preliminary data.</text>
</comment>
<reference evidence="2 3" key="1">
    <citation type="journal article" date="2021" name="BMC Genomics">
        <title>Datura genome reveals duplications of psychoactive alkaloid biosynthetic genes and high mutation rate following tissue culture.</title>
        <authorList>
            <person name="Rajewski A."/>
            <person name="Carter-House D."/>
            <person name="Stajich J."/>
            <person name="Litt A."/>
        </authorList>
    </citation>
    <scope>NUCLEOTIDE SEQUENCE [LARGE SCALE GENOMIC DNA]</scope>
    <source>
        <strain evidence="2">AR-01</strain>
    </source>
</reference>
<feature type="domain" description="F-box" evidence="1">
    <location>
        <begin position="58"/>
        <end position="98"/>
    </location>
</feature>
<feature type="non-terminal residue" evidence="2">
    <location>
        <position position="1"/>
    </location>
</feature>
<evidence type="ECO:0000313" key="3">
    <source>
        <dbReference type="Proteomes" id="UP000823775"/>
    </source>
</evidence>
<name>A0ABS8SR32_DATST</name>
<gene>
    <name evidence="2" type="ORF">HAX54_045832</name>
</gene>
<dbReference type="Proteomes" id="UP000823775">
    <property type="component" value="Unassembled WGS sequence"/>
</dbReference>
<dbReference type="Pfam" id="PF00646">
    <property type="entry name" value="F-box"/>
    <property type="match status" value="1"/>
</dbReference>
<dbReference type="PANTHER" id="PTHR31639">
    <property type="entry name" value="F-BOX PROTEIN-LIKE"/>
    <property type="match status" value="1"/>
</dbReference>
<dbReference type="InterPro" id="IPR001810">
    <property type="entry name" value="F-box_dom"/>
</dbReference>
<accession>A0ABS8SR32</accession>
<organism evidence="2 3">
    <name type="scientific">Datura stramonium</name>
    <name type="common">Jimsonweed</name>
    <name type="synonym">Common thornapple</name>
    <dbReference type="NCBI Taxonomy" id="4076"/>
    <lineage>
        <taxon>Eukaryota</taxon>
        <taxon>Viridiplantae</taxon>
        <taxon>Streptophyta</taxon>
        <taxon>Embryophyta</taxon>
        <taxon>Tracheophyta</taxon>
        <taxon>Spermatophyta</taxon>
        <taxon>Magnoliopsida</taxon>
        <taxon>eudicotyledons</taxon>
        <taxon>Gunneridae</taxon>
        <taxon>Pentapetalae</taxon>
        <taxon>asterids</taxon>
        <taxon>lamiids</taxon>
        <taxon>Solanales</taxon>
        <taxon>Solanaceae</taxon>
        <taxon>Solanoideae</taxon>
        <taxon>Datureae</taxon>
        <taxon>Datura</taxon>
    </lineage>
</organism>
<keyword evidence="3" id="KW-1185">Reference proteome</keyword>
<dbReference type="CDD" id="cd22160">
    <property type="entry name" value="F-box_AtFBL13-like"/>
    <property type="match status" value="1"/>
</dbReference>
<dbReference type="Gene3D" id="3.80.10.10">
    <property type="entry name" value="Ribonuclease Inhibitor"/>
    <property type="match status" value="1"/>
</dbReference>
<dbReference type="InterPro" id="IPR055411">
    <property type="entry name" value="LRR_FXL15/At3g58940/PEG3-like"/>
</dbReference>
<dbReference type="Pfam" id="PF24758">
    <property type="entry name" value="LRR_At5g56370"/>
    <property type="match status" value="1"/>
</dbReference>